<organism evidence="1 2">
    <name type="scientific">Cnuibacter physcomitrellae</name>
    <dbReference type="NCBI Taxonomy" id="1619308"/>
    <lineage>
        <taxon>Bacteria</taxon>
        <taxon>Bacillati</taxon>
        <taxon>Actinomycetota</taxon>
        <taxon>Actinomycetes</taxon>
        <taxon>Micrococcales</taxon>
        <taxon>Microbacteriaceae</taxon>
        <taxon>Cnuibacter</taxon>
    </lineage>
</organism>
<evidence type="ECO:0000313" key="2">
    <source>
        <dbReference type="Proteomes" id="UP000192775"/>
    </source>
</evidence>
<dbReference type="PANTHER" id="PTHR21240:SF28">
    <property type="entry name" value="ISO-OROTATE DECARBOXYLASE (EUROFUNG)"/>
    <property type="match status" value="1"/>
</dbReference>
<dbReference type="Gene3D" id="3.20.20.140">
    <property type="entry name" value="Metal-dependent hydrolases"/>
    <property type="match status" value="1"/>
</dbReference>
<proteinExistence type="predicted"/>
<dbReference type="GO" id="GO:0016787">
    <property type="term" value="F:hydrolase activity"/>
    <property type="evidence" value="ECO:0007669"/>
    <property type="project" value="InterPro"/>
</dbReference>
<gene>
    <name evidence="1" type="ORF">B5808_09165</name>
</gene>
<dbReference type="RefSeq" id="WP_085019507.1">
    <property type="nucleotide sequence ID" value="NZ_BMHD01000001.1"/>
</dbReference>
<protein>
    <submittedName>
        <fullName evidence="1">Uncharacterized protein</fullName>
    </submittedName>
</protein>
<dbReference type="InterPro" id="IPR038062">
    <property type="entry name" value="ScdA-like_N_sf"/>
</dbReference>
<dbReference type="CDD" id="cd01292">
    <property type="entry name" value="metallo-dependent_hydrolases"/>
    <property type="match status" value="1"/>
</dbReference>
<accession>A0A1X9LQG3</accession>
<dbReference type="Gene3D" id="1.10.3910.10">
    <property type="entry name" value="SP0561-like"/>
    <property type="match status" value="1"/>
</dbReference>
<dbReference type="SUPFAM" id="SSF51556">
    <property type="entry name" value="Metallo-dependent hydrolases"/>
    <property type="match status" value="1"/>
</dbReference>
<dbReference type="GO" id="GO:0019748">
    <property type="term" value="P:secondary metabolic process"/>
    <property type="evidence" value="ECO:0007669"/>
    <property type="project" value="TreeGrafter"/>
</dbReference>
<dbReference type="InterPro" id="IPR032465">
    <property type="entry name" value="ACMSD"/>
</dbReference>
<reference evidence="1 2" key="1">
    <citation type="submission" date="2017-04" db="EMBL/GenBank/DDBJ databases">
        <authorList>
            <person name="Afonso C.L."/>
            <person name="Miller P.J."/>
            <person name="Scott M.A."/>
            <person name="Spackman E."/>
            <person name="Goraichik I."/>
            <person name="Dimitrov K.M."/>
            <person name="Suarez D.L."/>
            <person name="Swayne D.E."/>
        </authorList>
    </citation>
    <scope>NUCLEOTIDE SEQUENCE [LARGE SCALE GENOMIC DNA]</scope>
    <source>
        <strain evidence="2">XA(T)</strain>
    </source>
</reference>
<dbReference type="InterPro" id="IPR032466">
    <property type="entry name" value="Metal_Hydrolase"/>
</dbReference>
<dbReference type="AlphaFoldDB" id="A0A1X9LQG3"/>
<sequence>MIIDAHVHFTPPGMLETIGRTGDEPYWQFIMTPDDRNQTEQAFVDDERMIADMDAAGIDQVALLAGYQQSERGCVEANETVLTLAERHPGRILPFLSVTPPADEAAESALRDQLDRGIERGAVGVGEVNPYAQGCSLHSRALRVLADACAERGLPLTMHMSEEVGRFYFGKSTPRLGDYYEFARSVPDLKLILAHWGGGLFLFEMMPLVAEQLAHVTYDTAASPLLYPTAVVFETARRLLGPEKLVYGSDYPLEITAAQEGATFTPFLDEIDAVGGFDDPAERAAFLGGTMARLVDPAVPARAGTASDPALREEVALSRRLSDRLELPLDPFASVRLVAERYPATKPVFERYGIPHTDQTVPVWEPIVQSAAARGIGASRQAELLDDLNDALGS</sequence>
<dbReference type="EMBL" id="CP020715">
    <property type="protein sequence ID" value="ARJ05369.1"/>
    <property type="molecule type" value="Genomic_DNA"/>
</dbReference>
<keyword evidence="2" id="KW-1185">Reference proteome</keyword>
<dbReference type="STRING" id="1619308.B5808_09165"/>
<evidence type="ECO:0000313" key="1">
    <source>
        <dbReference type="EMBL" id="ARJ05369.1"/>
    </source>
</evidence>
<dbReference type="Proteomes" id="UP000192775">
    <property type="component" value="Chromosome"/>
</dbReference>
<name>A0A1X9LQG3_9MICO</name>
<dbReference type="PANTHER" id="PTHR21240">
    <property type="entry name" value="2-AMINO-3-CARBOXYLMUCONATE-6-SEMIALDEHYDE DECARBOXYLASE"/>
    <property type="match status" value="1"/>
</dbReference>
<dbReference type="KEGG" id="cphy:B5808_09165"/>
<dbReference type="InterPro" id="IPR006680">
    <property type="entry name" value="Amidohydro-rel"/>
</dbReference>
<dbReference type="GO" id="GO:0005737">
    <property type="term" value="C:cytoplasm"/>
    <property type="evidence" value="ECO:0007669"/>
    <property type="project" value="TreeGrafter"/>
</dbReference>
<dbReference type="Pfam" id="PF04909">
    <property type="entry name" value="Amidohydro_2"/>
    <property type="match status" value="1"/>
</dbReference>
<dbReference type="GO" id="GO:0016831">
    <property type="term" value="F:carboxy-lyase activity"/>
    <property type="evidence" value="ECO:0007669"/>
    <property type="project" value="InterPro"/>
</dbReference>